<evidence type="ECO:0000313" key="11">
    <source>
        <dbReference type="Proteomes" id="UP001530400"/>
    </source>
</evidence>
<evidence type="ECO:0000256" key="2">
    <source>
        <dbReference type="ARBA" id="ARBA00008524"/>
    </source>
</evidence>
<keyword evidence="8" id="KW-0472">Membrane</keyword>
<dbReference type="SUPFAM" id="SSF52096">
    <property type="entry name" value="ClpP/crotonase"/>
    <property type="match status" value="1"/>
</dbReference>
<dbReference type="SUPFAM" id="SSF82171">
    <property type="entry name" value="DPP6 N-terminal domain-like"/>
    <property type="match status" value="1"/>
</dbReference>
<dbReference type="InterPro" id="IPR029045">
    <property type="entry name" value="ClpP/crotonase-like_dom_sf"/>
</dbReference>
<dbReference type="GO" id="GO:0005737">
    <property type="term" value="C:cytoplasm"/>
    <property type="evidence" value="ECO:0007669"/>
    <property type="project" value="UniProtKB-SubCell"/>
</dbReference>
<evidence type="ECO:0000256" key="7">
    <source>
        <dbReference type="SAM" id="MobiDB-lite"/>
    </source>
</evidence>
<keyword evidence="6" id="KW-0720">Serine protease</keyword>
<feature type="region of interest" description="Disordered" evidence="7">
    <location>
        <begin position="329"/>
        <end position="355"/>
    </location>
</feature>
<keyword evidence="5" id="KW-0378">Hydrolase</keyword>
<dbReference type="Proteomes" id="UP001530400">
    <property type="component" value="Unassembled WGS sequence"/>
</dbReference>
<accession>A0ABD3P943</accession>
<dbReference type="AlphaFoldDB" id="A0ABD3P943"/>
<dbReference type="PANTHER" id="PTHR43253:SF1">
    <property type="entry name" value="TRICORN PROTEASE HOMOLOG 2-RELATED"/>
    <property type="match status" value="1"/>
</dbReference>
<evidence type="ECO:0000256" key="3">
    <source>
        <dbReference type="ARBA" id="ARBA00022490"/>
    </source>
</evidence>
<dbReference type="Gene3D" id="2.120.10.60">
    <property type="entry name" value="Tricorn protease N-terminal domain"/>
    <property type="match status" value="1"/>
</dbReference>
<sequence>MHVSNCFSRNHIPEYPFQSTPVSLNKTWFCVLFCLAFFTLGYYQIGKIEKRKARMEVLAAENEKLKNSIADGSAAANSGGEAQTFNDWAAAFAPPREIPKSFDPFHLHSTKQYTNQLNDWTGAPFVVSPPKLPIVNTNTINGDSSATDSYSRMGYFQYPTIANRTIVFSSEGDLYLTRLHNDINSRDIMPAMKLTTTIGNAIHSKLNPKYPHLLVYSATYTGVREVYLMDLRGVTGVSHMVTGAPGTPGGPSLRLTYTPGGIISVVGWDEEGMSILYSARSMDDNALPDVRLFRLWLSSGSVDEVQGSDGGSEKDADENDAILQKNIKGLNDKGNHDNANAEEQNQGEDESHRRNERIKRHLDKIAVLSEHARRNSLGSSKTSVRPIIEPVPLAQATEGVYHTIESTTQCIYFTRFRQSSNTKRYVGGTAESLWAYCRGLNDDLAIPLTGNYNGTSKAPSVYKFDEQKVLLFMSDRSAVGNGENPQWVASTMNLWAMKLPITTFEDLSQPIKITNVACNNNGIDLSEYAIDSVDGGIILRIGADFQYVSEEEVKHRLSPLFGQSKKQQQPKWNDYNQPLPIAVYSDFSIMQKRSIPFTSPENLDVFETSYDSISVLITGRGQTFVVPVIPDTKLIPQTNYGGSGRNMPARRYKIAPGTGGEGMTRILCVRHVPRPDVASDSRLALVLATDPLSLTGEHAFYLIRVDHEASPSFGFASLFKEDNMIDGTGLPSPILGGHLSTGGSTKQGVLGSVYSESVAVSPCGRRAVWADTDGRIVAITIPRGGGNQTVDVVVLPRENDMSQPLSGEDAKFAFSPGGRYMAIQHTARNQFSIISIADLGSPDEGSIQLSRIAQATPDRFNSFSPMFGKTQRDFVAEELAKRFNSSSTMGSATTLFFLSDRDLKLAELSSPWGTRSPQPIFQGKSAIFALPLSIMTESSEQNVVDLMLNAAYAGGGASEISMRRIKELELIIEAMKAEAALKDNTSSEVDDKENSVTDALTTSDAFVVEGSIDFGDSDMSFARKAYRIGSMPSAKYKRIVCQLSDDPSLIVVNEDSEGEYLQVLATADYPSDGVEAIRVPMESKDTLEYVGTSTDSNYILLIMAGKLKITPRTSAGIEAFMKDTQLTQNIAHLEGLHVDVWPALEYQQMYKDAWRMLRDYFYDPEQTGLSWDVIFERYLPLVDRCSKQEELDDVLRQMASELSALHVFVYGGDYSLPYGGESTLDNVNAIASLGAVLRRSV</sequence>
<evidence type="ECO:0000259" key="9">
    <source>
        <dbReference type="Pfam" id="PF14684"/>
    </source>
</evidence>
<dbReference type="GO" id="GO:0008236">
    <property type="term" value="F:serine-type peptidase activity"/>
    <property type="evidence" value="ECO:0007669"/>
    <property type="project" value="UniProtKB-KW"/>
</dbReference>
<dbReference type="Pfam" id="PF14684">
    <property type="entry name" value="Tricorn_C1"/>
    <property type="match status" value="1"/>
</dbReference>
<reference evidence="10 11" key="1">
    <citation type="submission" date="2024-10" db="EMBL/GenBank/DDBJ databases">
        <title>Updated reference genomes for cyclostephanoid diatoms.</title>
        <authorList>
            <person name="Roberts W.R."/>
            <person name="Alverson A.J."/>
        </authorList>
    </citation>
    <scope>NUCLEOTIDE SEQUENCE [LARGE SCALE GENOMIC DNA]</scope>
    <source>
        <strain evidence="10 11">AJA010-31</strain>
    </source>
</reference>
<comment type="subcellular location">
    <subcellularLocation>
        <location evidence="1">Cytoplasm</location>
    </subcellularLocation>
</comment>
<dbReference type="InterPro" id="IPR015943">
    <property type="entry name" value="WD40/YVTN_repeat-like_dom_sf"/>
</dbReference>
<evidence type="ECO:0000256" key="6">
    <source>
        <dbReference type="ARBA" id="ARBA00022825"/>
    </source>
</evidence>
<dbReference type="InterPro" id="IPR028204">
    <property type="entry name" value="Tricorn_C1"/>
</dbReference>
<keyword evidence="8" id="KW-0812">Transmembrane</keyword>
<dbReference type="Gene3D" id="2.130.10.10">
    <property type="entry name" value="YVTN repeat-like/Quinoprotein amine dehydrogenase"/>
    <property type="match status" value="1"/>
</dbReference>
<dbReference type="Gene3D" id="3.30.750.44">
    <property type="match status" value="1"/>
</dbReference>
<comment type="similarity">
    <text evidence="2">Belongs to the peptidase S41B family.</text>
</comment>
<dbReference type="GO" id="GO:0006508">
    <property type="term" value="P:proteolysis"/>
    <property type="evidence" value="ECO:0007669"/>
    <property type="project" value="UniProtKB-KW"/>
</dbReference>
<keyword evidence="3" id="KW-0963">Cytoplasm</keyword>
<feature type="transmembrane region" description="Helical" evidence="8">
    <location>
        <begin position="26"/>
        <end position="45"/>
    </location>
</feature>
<evidence type="ECO:0000256" key="1">
    <source>
        <dbReference type="ARBA" id="ARBA00004496"/>
    </source>
</evidence>
<gene>
    <name evidence="10" type="ORF">ACHAWO_001622</name>
</gene>
<keyword evidence="4" id="KW-0645">Protease</keyword>
<evidence type="ECO:0000313" key="10">
    <source>
        <dbReference type="EMBL" id="KAL3784376.1"/>
    </source>
</evidence>
<evidence type="ECO:0000256" key="4">
    <source>
        <dbReference type="ARBA" id="ARBA00022670"/>
    </source>
</evidence>
<evidence type="ECO:0000256" key="8">
    <source>
        <dbReference type="SAM" id="Phobius"/>
    </source>
</evidence>
<keyword evidence="11" id="KW-1185">Reference proteome</keyword>
<organism evidence="10 11">
    <name type="scientific">Cyclotella atomus</name>
    <dbReference type="NCBI Taxonomy" id="382360"/>
    <lineage>
        <taxon>Eukaryota</taxon>
        <taxon>Sar</taxon>
        <taxon>Stramenopiles</taxon>
        <taxon>Ochrophyta</taxon>
        <taxon>Bacillariophyta</taxon>
        <taxon>Coscinodiscophyceae</taxon>
        <taxon>Thalassiosirophycidae</taxon>
        <taxon>Stephanodiscales</taxon>
        <taxon>Stephanodiscaceae</taxon>
        <taxon>Cyclotella</taxon>
    </lineage>
</organism>
<name>A0ABD3P943_9STRA</name>
<comment type="caution">
    <text evidence="10">The sequence shown here is derived from an EMBL/GenBank/DDBJ whole genome shotgun (WGS) entry which is preliminary data.</text>
</comment>
<evidence type="ECO:0000256" key="5">
    <source>
        <dbReference type="ARBA" id="ARBA00022801"/>
    </source>
</evidence>
<protein>
    <recommendedName>
        <fullName evidence="9">Tricorn protease C1 domain-containing protein</fullName>
    </recommendedName>
</protein>
<dbReference type="InterPro" id="IPR012393">
    <property type="entry name" value="Tricorn_protease"/>
</dbReference>
<dbReference type="EMBL" id="JALLPJ020000730">
    <property type="protein sequence ID" value="KAL3784376.1"/>
    <property type="molecule type" value="Genomic_DNA"/>
</dbReference>
<feature type="domain" description="Tricorn protease C1" evidence="9">
    <location>
        <begin position="1142"/>
        <end position="1199"/>
    </location>
</feature>
<proteinExistence type="inferred from homology"/>
<dbReference type="PANTHER" id="PTHR43253">
    <property type="entry name" value="TRICORN PROTEASE HOMOLOG 2-RELATED"/>
    <property type="match status" value="1"/>
</dbReference>
<keyword evidence="8" id="KW-1133">Transmembrane helix</keyword>